<evidence type="ECO:0000256" key="4">
    <source>
        <dbReference type="ARBA" id="ARBA00022475"/>
    </source>
</evidence>
<dbReference type="AlphaFoldDB" id="A0A0C5WXV9"/>
<dbReference type="FunFam" id="1.20.1720.10:FF:000004">
    <property type="entry name" value="EmrB/QacA family drug resistance transporter"/>
    <property type="match status" value="1"/>
</dbReference>
<evidence type="ECO:0000256" key="2">
    <source>
        <dbReference type="ARBA" id="ARBA00007520"/>
    </source>
</evidence>
<evidence type="ECO:0000256" key="3">
    <source>
        <dbReference type="ARBA" id="ARBA00022448"/>
    </source>
</evidence>
<dbReference type="CDD" id="cd17502">
    <property type="entry name" value="MFS_Azr1_MDR_like"/>
    <property type="match status" value="1"/>
</dbReference>
<reference evidence="8 9" key="1">
    <citation type="journal article" date="2015" name="Genome Announc.">
        <title>Complete Genome Sequence of Steroid-Transforming Nocardioides simplex VKM Ac-2033D.</title>
        <authorList>
            <person name="Shtratnikova V.Y."/>
            <person name="Schelkunov M.I."/>
            <person name="Pekov Y.A."/>
            <person name="Fokina V.V."/>
            <person name="Logacheva M.D."/>
            <person name="Sokolov S.L."/>
            <person name="Bragin E.Y."/>
            <person name="Ashapkin V.V."/>
            <person name="Donova M.V."/>
        </authorList>
    </citation>
    <scope>NUCLEOTIDE SEQUENCE [LARGE SCALE GENOMIC DNA]</scope>
    <source>
        <strain evidence="8 9">VKM Ac-2033D</strain>
    </source>
</reference>
<evidence type="ECO:0000256" key="5">
    <source>
        <dbReference type="ARBA" id="ARBA00022692"/>
    </source>
</evidence>
<keyword evidence="7" id="KW-0472">Membrane</keyword>
<evidence type="ECO:0000256" key="1">
    <source>
        <dbReference type="ARBA" id="ARBA00004651"/>
    </source>
</evidence>
<dbReference type="InterPro" id="IPR020846">
    <property type="entry name" value="MFS_dom"/>
</dbReference>
<protein>
    <submittedName>
        <fullName evidence="8">Membrane transport protein</fullName>
    </submittedName>
</protein>
<evidence type="ECO:0000313" key="9">
    <source>
        <dbReference type="Proteomes" id="UP000030300"/>
    </source>
</evidence>
<evidence type="ECO:0000256" key="7">
    <source>
        <dbReference type="ARBA" id="ARBA00023136"/>
    </source>
</evidence>
<dbReference type="SUPFAM" id="SSF103473">
    <property type="entry name" value="MFS general substrate transporter"/>
    <property type="match status" value="1"/>
</dbReference>
<keyword evidence="4" id="KW-1003">Cell membrane</keyword>
<organism evidence="8 9">
    <name type="scientific">Nocardioides simplex</name>
    <name type="common">Arthrobacter simplex</name>
    <dbReference type="NCBI Taxonomy" id="2045"/>
    <lineage>
        <taxon>Bacteria</taxon>
        <taxon>Bacillati</taxon>
        <taxon>Actinomycetota</taxon>
        <taxon>Actinomycetes</taxon>
        <taxon>Propionibacteriales</taxon>
        <taxon>Nocardioidaceae</taxon>
        <taxon>Pimelobacter</taxon>
    </lineage>
</organism>
<dbReference type="Gene3D" id="1.20.1250.20">
    <property type="entry name" value="MFS general substrate transporter like domains"/>
    <property type="match status" value="1"/>
</dbReference>
<comment type="similarity">
    <text evidence="2">Belongs to the major facilitator superfamily. TCR/Tet family.</text>
</comment>
<evidence type="ECO:0000256" key="6">
    <source>
        <dbReference type="ARBA" id="ARBA00022989"/>
    </source>
</evidence>
<dbReference type="Pfam" id="PF07690">
    <property type="entry name" value="MFS_1"/>
    <property type="match status" value="1"/>
</dbReference>
<comment type="subcellular location">
    <subcellularLocation>
        <location evidence="1">Cell membrane</location>
        <topology evidence="1">Multi-pass membrane protein</topology>
    </subcellularLocation>
</comment>
<gene>
    <name evidence="8" type="ORF">KR76_04850</name>
</gene>
<dbReference type="STRING" id="2045.KR76_04850"/>
<dbReference type="EMBL" id="CP009896">
    <property type="protein sequence ID" value="AJR18133.1"/>
    <property type="molecule type" value="Genomic_DNA"/>
</dbReference>
<keyword evidence="6" id="KW-1133">Transmembrane helix</keyword>
<dbReference type="GeneID" id="96608283"/>
<evidence type="ECO:0000313" key="8">
    <source>
        <dbReference type="EMBL" id="AJR18133.1"/>
    </source>
</evidence>
<keyword evidence="3" id="KW-0813">Transport</keyword>
<dbReference type="GO" id="GO:0005886">
    <property type="term" value="C:plasma membrane"/>
    <property type="evidence" value="ECO:0007669"/>
    <property type="project" value="UniProtKB-SubCell"/>
</dbReference>
<dbReference type="KEGG" id="psim:KR76_04850"/>
<name>A0A0C5WXV9_NOCSI</name>
<accession>A0A0C5WXV9</accession>
<proteinExistence type="inferred from homology"/>
<dbReference type="RefSeq" id="WP_235319122.1">
    <property type="nucleotide sequence ID" value="NZ_BJMC01000004.1"/>
</dbReference>
<dbReference type="PANTHER" id="PTHR23501:SF197">
    <property type="entry name" value="COMD"/>
    <property type="match status" value="1"/>
</dbReference>
<dbReference type="PANTHER" id="PTHR23501">
    <property type="entry name" value="MAJOR FACILITATOR SUPERFAMILY"/>
    <property type="match status" value="1"/>
</dbReference>
<keyword evidence="9" id="KW-1185">Reference proteome</keyword>
<dbReference type="PROSITE" id="PS50850">
    <property type="entry name" value="MFS"/>
    <property type="match status" value="1"/>
</dbReference>
<dbReference type="Proteomes" id="UP000030300">
    <property type="component" value="Chromosome"/>
</dbReference>
<dbReference type="InterPro" id="IPR011701">
    <property type="entry name" value="MFS"/>
</dbReference>
<dbReference type="PRINTS" id="PR01036">
    <property type="entry name" value="TCRTETB"/>
</dbReference>
<dbReference type="InterPro" id="IPR036259">
    <property type="entry name" value="MFS_trans_sf"/>
</dbReference>
<dbReference type="Gene3D" id="1.20.1720.10">
    <property type="entry name" value="Multidrug resistance protein D"/>
    <property type="match status" value="1"/>
</dbReference>
<dbReference type="GO" id="GO:0022857">
    <property type="term" value="F:transmembrane transporter activity"/>
    <property type="evidence" value="ECO:0007669"/>
    <property type="project" value="InterPro"/>
</dbReference>
<sequence length="572" mass="58818">MTHSMTTAPPAPAEPGQMTHREILEALTGLLLAMFVAMLSSTVVSNALPAIVTDLHGSQTGYTWVVVATLLTMTATTPIWGKLADLFSKKLLVQVALVIFSIGSVVAAVAPNMGVLIGARAFQGLGVGGLTALVQVVIASMVSPRERGRYSGYIGAVFATATVSGPLLGGIVVDSPLGWRGCFIVGIPVAVLAFVVLQKTLHLPTIKRDVKIDYLGATLIMGGISLLLVWVSLAGTNFDWISGTSAALVVASLVLIGAALWVEARVAAEPVIPLRLFRDRTTALATAASVMIGVAMFGATVYLSQYFQLARGMSPTEAGLMSIAMVGGLLVSSILSGRVITRTGLWKRWLVGGMVLVIAGIALLGTIDSTTSLWVVGAWMAITGVGLGATMQNLVLAVQNNTAPQDLGAASSVVAMFRSIGGSAGVAALGAVLAHQVTGGVKDGIAQLVAAGKISPAQVEQMQHSTGDIPKVADLPPAIRAIYEGSFGDAVGHLFMVAAPFAVVAFLCILFIKEVPLRTTTGPSVAESEIEAGAVATGNPADYPGYEVEGVEGVEGDVEAAAAENDPVGRSR</sequence>
<dbReference type="HOGENOM" id="CLU_000960_2_4_11"/>
<keyword evidence="5" id="KW-0812">Transmembrane</keyword>